<sequence>MAEEGRDVLCDTLSHSQCRCLQWAGSQAGIGNRSCTKLVVPSIAGEFGRASMQKLLGSSPRGIDRNDWRGLPGLLVE</sequence>
<evidence type="ECO:0000313" key="1">
    <source>
        <dbReference type="EMBL" id="EGO59516.1"/>
    </source>
</evidence>
<dbReference type="AlphaFoldDB" id="F8MGU7"/>
<gene>
    <name evidence="1" type="ORF">NEUTE1DRAFT_121308</name>
</gene>
<keyword evidence="2" id="KW-1185">Reference proteome</keyword>
<name>F8MGU7_NEUT8</name>
<dbReference type="EMBL" id="GL891303">
    <property type="protein sequence ID" value="EGO59516.1"/>
    <property type="molecule type" value="Genomic_DNA"/>
</dbReference>
<reference evidence="2" key="1">
    <citation type="journal article" date="2011" name="Genetics">
        <title>Massive changes in genome architecture accompany the transition to self-fertility in the filamentous fungus Neurospora tetrasperma.</title>
        <authorList>
            <person name="Ellison C.E."/>
            <person name="Stajich J.E."/>
            <person name="Jacobson D.J."/>
            <person name="Natvig D.O."/>
            <person name="Lapidus A."/>
            <person name="Foster B."/>
            <person name="Aerts A."/>
            <person name="Riley R."/>
            <person name="Lindquist E.A."/>
            <person name="Grigoriev I.V."/>
            <person name="Taylor J.W."/>
        </authorList>
    </citation>
    <scope>NUCLEOTIDE SEQUENCE [LARGE SCALE GENOMIC DNA]</scope>
    <source>
        <strain evidence="2">FGSC 2508 / P0657</strain>
    </source>
</reference>
<protein>
    <submittedName>
        <fullName evidence="1">Uncharacterized protein</fullName>
    </submittedName>
</protein>
<dbReference type="VEuPathDB" id="FungiDB:NEUTE1DRAFT_121308"/>
<dbReference type="Proteomes" id="UP000008065">
    <property type="component" value="Unassembled WGS sequence"/>
</dbReference>
<proteinExistence type="predicted"/>
<organism evidence="1 2">
    <name type="scientific">Neurospora tetrasperma (strain FGSC 2508 / ATCC MYA-4615 / P0657)</name>
    <dbReference type="NCBI Taxonomy" id="510951"/>
    <lineage>
        <taxon>Eukaryota</taxon>
        <taxon>Fungi</taxon>
        <taxon>Dikarya</taxon>
        <taxon>Ascomycota</taxon>
        <taxon>Pezizomycotina</taxon>
        <taxon>Sordariomycetes</taxon>
        <taxon>Sordariomycetidae</taxon>
        <taxon>Sordariales</taxon>
        <taxon>Sordariaceae</taxon>
        <taxon>Neurospora</taxon>
    </lineage>
</organism>
<dbReference type="RefSeq" id="XP_009849741.1">
    <property type="nucleotide sequence ID" value="XM_009851439.1"/>
</dbReference>
<accession>F8MGU7</accession>
<evidence type="ECO:0000313" key="2">
    <source>
        <dbReference type="Proteomes" id="UP000008065"/>
    </source>
</evidence>
<dbReference type="KEGG" id="nte:NEUTE1DRAFT121308"/>
<dbReference type="OrthoDB" id="10296780at2759"/>
<dbReference type="GeneID" id="20824100"/>
<dbReference type="HOGENOM" id="CLU_2638660_0_0_1"/>